<dbReference type="PANTHER" id="PTHR43098:SF3">
    <property type="entry name" value="L-ORNITHINE N(5)-MONOOXYGENASE-RELATED"/>
    <property type="match status" value="1"/>
</dbReference>
<evidence type="ECO:0000256" key="3">
    <source>
        <dbReference type="ARBA" id="ARBA00022630"/>
    </source>
</evidence>
<evidence type="ECO:0000256" key="6">
    <source>
        <dbReference type="ARBA" id="ARBA00023002"/>
    </source>
</evidence>
<keyword evidence="10" id="KW-1185">Reference proteome</keyword>
<evidence type="ECO:0000256" key="7">
    <source>
        <dbReference type="ARBA" id="ARBA00023033"/>
    </source>
</evidence>
<comment type="similarity">
    <text evidence="2">Belongs to the FAD-binding monooxygenase family.</text>
</comment>
<evidence type="ECO:0000256" key="4">
    <source>
        <dbReference type="ARBA" id="ARBA00022827"/>
    </source>
</evidence>
<keyword evidence="7" id="KW-0503">Monooxygenase</keyword>
<keyword evidence="4" id="KW-0274">FAD</keyword>
<dbReference type="SUPFAM" id="SSF51905">
    <property type="entry name" value="FAD/NAD(P)-binding domain"/>
    <property type="match status" value="2"/>
</dbReference>
<evidence type="ECO:0000256" key="2">
    <source>
        <dbReference type="ARBA" id="ARBA00010139"/>
    </source>
</evidence>
<proteinExistence type="inferred from homology"/>
<evidence type="ECO:0000256" key="5">
    <source>
        <dbReference type="ARBA" id="ARBA00022857"/>
    </source>
</evidence>
<evidence type="ECO:0008006" key="11">
    <source>
        <dbReference type="Google" id="ProtNLM"/>
    </source>
</evidence>
<dbReference type="AlphaFoldDB" id="A0A427Y1Z6"/>
<dbReference type="GO" id="GO:0050661">
    <property type="term" value="F:NADP binding"/>
    <property type="evidence" value="ECO:0007669"/>
    <property type="project" value="InterPro"/>
</dbReference>
<reference evidence="9 10" key="1">
    <citation type="submission" date="2018-11" db="EMBL/GenBank/DDBJ databases">
        <title>Genome sequence of Apiotrichum porosum DSM 27194.</title>
        <authorList>
            <person name="Aliyu H."/>
            <person name="Gorte O."/>
            <person name="Ochsenreither K."/>
        </authorList>
    </citation>
    <scope>NUCLEOTIDE SEQUENCE [LARGE SCALE GENOMIC DNA]</scope>
    <source>
        <strain evidence="9 10">DSM 27194</strain>
    </source>
</reference>
<protein>
    <recommendedName>
        <fullName evidence="11">FAD/NAD(P)-binding domain-containing protein</fullName>
    </recommendedName>
</protein>
<keyword evidence="8" id="KW-1133">Transmembrane helix</keyword>
<comment type="caution">
    <text evidence="9">The sequence shown here is derived from an EMBL/GenBank/DDBJ whole genome shotgun (WGS) entry which is preliminary data.</text>
</comment>
<sequence length="544" mass="61188">MTTDKPTIVLDAVVLGAGVAGLYQLYQLRREGLNVRAYEAGGDVGGTWYWNRYPGARFDSEAYIYQFFFDEKLYKDWSWTQRFPGQPEIERWLHYITDRLDLRKDISFNARVESAHYDEDRGRWTIKTGAGDVIDTQFFVSCGGMLSAPLHDQFEGMKDFKGQIVYTSSYPSEGVDVKDKKVGVIGVGATGIQVVQTMAPECGHMTVFARTPQYVVAMKNPTLGPKEQDAYKARYHELKESIPHTFSGFEYDWDPKITWATATPEERLQHMEATYQDGSLKMWLASFGEIFFVKEISDAVSDFVADKMRQRLKNDPHLVDVLVPTLDDYGFGTHRVPLENKYLEAYLLPNVEAISVRKNRNPIKRFVEKGIELSDGRVVELDVVILATGFDAGSGCLSRVDVRGKGGVSLREEWGKDIRTTMGLGKVGFPNLLTTAVPLAPSAALCNMTTCLSQQTEWITELVKTMRAQGQTKIEPTDEGEDKWVVHHDSLANATLVPKTDSWYMGSNVPGKPRRMLSYVGGVGTYRKKCDEEAEAGYPSFVRS</sequence>
<evidence type="ECO:0000256" key="8">
    <source>
        <dbReference type="SAM" id="Phobius"/>
    </source>
</evidence>
<keyword evidence="6" id="KW-0560">Oxidoreductase</keyword>
<dbReference type="GO" id="GO:0050660">
    <property type="term" value="F:flavin adenine dinucleotide binding"/>
    <property type="evidence" value="ECO:0007669"/>
    <property type="project" value="InterPro"/>
</dbReference>
<feature type="transmembrane region" description="Helical" evidence="8">
    <location>
        <begin position="6"/>
        <end position="26"/>
    </location>
</feature>
<evidence type="ECO:0000313" key="10">
    <source>
        <dbReference type="Proteomes" id="UP000279236"/>
    </source>
</evidence>
<evidence type="ECO:0000256" key="1">
    <source>
        <dbReference type="ARBA" id="ARBA00001974"/>
    </source>
</evidence>
<comment type="cofactor">
    <cofactor evidence="1">
        <name>FAD</name>
        <dbReference type="ChEBI" id="CHEBI:57692"/>
    </cofactor>
</comment>
<dbReference type="GeneID" id="39591248"/>
<dbReference type="InterPro" id="IPR050775">
    <property type="entry name" value="FAD-binding_Monooxygenases"/>
</dbReference>
<dbReference type="GO" id="GO:0004499">
    <property type="term" value="F:N,N-dimethylaniline monooxygenase activity"/>
    <property type="evidence" value="ECO:0007669"/>
    <property type="project" value="InterPro"/>
</dbReference>
<dbReference type="Gene3D" id="3.50.50.60">
    <property type="entry name" value="FAD/NAD(P)-binding domain"/>
    <property type="match status" value="2"/>
</dbReference>
<dbReference type="RefSeq" id="XP_028478560.1">
    <property type="nucleotide sequence ID" value="XM_028622108.1"/>
</dbReference>
<evidence type="ECO:0000313" key="9">
    <source>
        <dbReference type="EMBL" id="RSH85112.1"/>
    </source>
</evidence>
<keyword evidence="8" id="KW-0812">Transmembrane</keyword>
<keyword evidence="8" id="KW-0472">Membrane</keyword>
<dbReference type="Pfam" id="PF00743">
    <property type="entry name" value="FMO-like"/>
    <property type="match status" value="1"/>
</dbReference>
<dbReference type="InterPro" id="IPR036188">
    <property type="entry name" value="FAD/NAD-bd_sf"/>
</dbReference>
<gene>
    <name evidence="9" type="ORF">EHS24_006705</name>
</gene>
<dbReference type="Proteomes" id="UP000279236">
    <property type="component" value="Unassembled WGS sequence"/>
</dbReference>
<dbReference type="OrthoDB" id="66881at2759"/>
<accession>A0A427Y1Z6</accession>
<organism evidence="9 10">
    <name type="scientific">Apiotrichum porosum</name>
    <dbReference type="NCBI Taxonomy" id="105984"/>
    <lineage>
        <taxon>Eukaryota</taxon>
        <taxon>Fungi</taxon>
        <taxon>Dikarya</taxon>
        <taxon>Basidiomycota</taxon>
        <taxon>Agaricomycotina</taxon>
        <taxon>Tremellomycetes</taxon>
        <taxon>Trichosporonales</taxon>
        <taxon>Trichosporonaceae</taxon>
        <taxon>Apiotrichum</taxon>
    </lineage>
</organism>
<name>A0A427Y1Z6_9TREE</name>
<dbReference type="PANTHER" id="PTHR43098">
    <property type="entry name" value="L-ORNITHINE N(5)-MONOOXYGENASE-RELATED"/>
    <property type="match status" value="1"/>
</dbReference>
<keyword evidence="3" id="KW-0285">Flavoprotein</keyword>
<keyword evidence="5" id="KW-0521">NADP</keyword>
<dbReference type="InterPro" id="IPR020946">
    <property type="entry name" value="Flavin_mOase-like"/>
</dbReference>
<dbReference type="STRING" id="105984.A0A427Y1Z6"/>
<dbReference type="EMBL" id="RSCE01000003">
    <property type="protein sequence ID" value="RSH85112.1"/>
    <property type="molecule type" value="Genomic_DNA"/>
</dbReference>